<name>A0A0H1BF15_9EURO</name>
<protein>
    <recommendedName>
        <fullName evidence="2">SWIM-type domain-containing protein</fullName>
    </recommendedName>
</protein>
<proteinExistence type="predicted"/>
<dbReference type="PROSITE" id="PS50966">
    <property type="entry name" value="ZF_SWIM"/>
    <property type="match status" value="1"/>
</dbReference>
<dbReference type="STRING" id="2060906.A0A0H1BF15"/>
<keyword evidence="1" id="KW-0862">Zinc</keyword>
<keyword evidence="4" id="KW-1185">Reference proteome</keyword>
<dbReference type="SUPFAM" id="SSF52540">
    <property type="entry name" value="P-loop containing nucleoside triphosphate hydrolases"/>
    <property type="match status" value="1"/>
</dbReference>
<dbReference type="EMBL" id="LDEV01002316">
    <property type="protein sequence ID" value="KLJ09607.1"/>
    <property type="molecule type" value="Genomic_DNA"/>
</dbReference>
<feature type="domain" description="SWIM-type" evidence="2">
    <location>
        <begin position="9"/>
        <end position="48"/>
    </location>
</feature>
<dbReference type="Proteomes" id="UP000053573">
    <property type="component" value="Unassembled WGS sequence"/>
</dbReference>
<evidence type="ECO:0000313" key="3">
    <source>
        <dbReference type="EMBL" id="KLJ09607.1"/>
    </source>
</evidence>
<gene>
    <name evidence="3" type="ORF">EMPG_14972</name>
</gene>
<dbReference type="InterPro" id="IPR027417">
    <property type="entry name" value="P-loop_NTPase"/>
</dbReference>
<organism evidence="3 4">
    <name type="scientific">Blastomyces silverae</name>
    <dbReference type="NCBI Taxonomy" id="2060906"/>
    <lineage>
        <taxon>Eukaryota</taxon>
        <taxon>Fungi</taxon>
        <taxon>Dikarya</taxon>
        <taxon>Ascomycota</taxon>
        <taxon>Pezizomycotina</taxon>
        <taxon>Eurotiomycetes</taxon>
        <taxon>Eurotiomycetidae</taxon>
        <taxon>Onygenales</taxon>
        <taxon>Ajellomycetaceae</taxon>
        <taxon>Blastomyces</taxon>
    </lineage>
</organism>
<evidence type="ECO:0000313" key="4">
    <source>
        <dbReference type="Proteomes" id="UP000053573"/>
    </source>
</evidence>
<accession>A0A0H1BF15</accession>
<dbReference type="Pfam" id="PF04434">
    <property type="entry name" value="SWIM"/>
    <property type="match status" value="1"/>
</dbReference>
<dbReference type="InterPro" id="IPR007527">
    <property type="entry name" value="Znf_SWIM"/>
</dbReference>
<evidence type="ECO:0000259" key="2">
    <source>
        <dbReference type="PROSITE" id="PS50966"/>
    </source>
</evidence>
<evidence type="ECO:0000256" key="1">
    <source>
        <dbReference type="PROSITE-ProRule" id="PRU00325"/>
    </source>
</evidence>
<comment type="caution">
    <text evidence="3">The sequence shown here is derived from an EMBL/GenBank/DDBJ whole genome shotgun (WGS) entry which is preliminary data.</text>
</comment>
<dbReference type="GO" id="GO:0008270">
    <property type="term" value="F:zinc ion binding"/>
    <property type="evidence" value="ECO:0007669"/>
    <property type="project" value="UniProtKB-KW"/>
</dbReference>
<keyword evidence="1" id="KW-0479">Metal-binding</keyword>
<dbReference type="OrthoDB" id="4369146at2759"/>
<keyword evidence="1" id="KW-0863">Zinc-finger</keyword>
<sequence>MLLKLSITFPAYLKQDDLKLVPIFCSCYDFSHVNQPCSHMQFPITVAYAITVHKSQELSLDQAVLNISEAEFQAGLTYVTIS</sequence>
<dbReference type="AlphaFoldDB" id="A0A0H1BF15"/>
<reference evidence="4" key="1">
    <citation type="journal article" date="2015" name="PLoS Genet.">
        <title>The dynamic genome and transcriptome of the human fungal pathogen Blastomyces and close relative Emmonsia.</title>
        <authorList>
            <person name="Munoz J.F."/>
            <person name="Gauthier G.M."/>
            <person name="Desjardins C.A."/>
            <person name="Gallo J.E."/>
            <person name="Holder J."/>
            <person name="Sullivan T.D."/>
            <person name="Marty A.J."/>
            <person name="Carmen J.C."/>
            <person name="Chen Z."/>
            <person name="Ding L."/>
            <person name="Gujja S."/>
            <person name="Magrini V."/>
            <person name="Misas E."/>
            <person name="Mitreva M."/>
            <person name="Priest M."/>
            <person name="Saif S."/>
            <person name="Whiston E.A."/>
            <person name="Young S."/>
            <person name="Zeng Q."/>
            <person name="Goldman W.E."/>
            <person name="Mardis E.R."/>
            <person name="Taylor J.W."/>
            <person name="McEwen J.G."/>
            <person name="Clay O.K."/>
            <person name="Klein B.S."/>
            <person name="Cuomo C.A."/>
        </authorList>
    </citation>
    <scope>NUCLEOTIDE SEQUENCE [LARGE SCALE GENOMIC DNA]</scope>
    <source>
        <strain evidence="4">UAMH 139</strain>
    </source>
</reference>